<dbReference type="Proteomes" id="UP000588068">
    <property type="component" value="Unassembled WGS sequence"/>
</dbReference>
<keyword evidence="2" id="KW-1185">Reference proteome</keyword>
<gene>
    <name evidence="1" type="ORF">HNQ60_001352</name>
</gene>
<proteinExistence type="predicted"/>
<dbReference type="Pfam" id="PF06980">
    <property type="entry name" value="DUF1302"/>
    <property type="match status" value="1"/>
</dbReference>
<name>A0A841HIR4_9GAMM</name>
<reference evidence="1 2" key="1">
    <citation type="submission" date="2020-08" db="EMBL/GenBank/DDBJ databases">
        <title>Genomic Encyclopedia of Type Strains, Phase IV (KMG-IV): sequencing the most valuable type-strain genomes for metagenomic binning, comparative biology and taxonomic classification.</title>
        <authorList>
            <person name="Goeker M."/>
        </authorList>
    </citation>
    <scope>NUCLEOTIDE SEQUENCE [LARGE SCALE GENOMIC DNA]</scope>
    <source>
        <strain evidence="1 2">DSM 26723</strain>
    </source>
</reference>
<dbReference type="AlphaFoldDB" id="A0A841HIR4"/>
<accession>A0A841HIR4</accession>
<evidence type="ECO:0000313" key="2">
    <source>
        <dbReference type="Proteomes" id="UP000588068"/>
    </source>
</evidence>
<comment type="caution">
    <text evidence="1">The sequence shown here is derived from an EMBL/GenBank/DDBJ whole genome shotgun (WGS) entry which is preliminary data.</text>
</comment>
<evidence type="ECO:0008006" key="3">
    <source>
        <dbReference type="Google" id="ProtNLM"/>
    </source>
</evidence>
<evidence type="ECO:0000313" key="1">
    <source>
        <dbReference type="EMBL" id="MBB6092474.1"/>
    </source>
</evidence>
<dbReference type="InterPro" id="IPR010727">
    <property type="entry name" value="DUF1302"/>
</dbReference>
<protein>
    <recommendedName>
        <fullName evidence="3">DUF1302 domain-containing protein</fullName>
    </recommendedName>
</protein>
<sequence length="424" mass="47299">MAATSAPALDGQSSAIVRLDTAAEEYSRQLQTAEATVDLNAGISSDSGWSLTAVARVRADTQDRLEPGRPDQHERSSYNRRWILSDTADAELREFYIDGHIGPAFLRLGKQQVVWGQADGLRVLDVVNPFSFREFIWPDPQDRRIPLWTLKAEVPVGPATLQLLWLPDPTYDEIPLGNAAFAITTPLLVPRPTRPIEVRPPLRPKGVEDGSDAGARLSAFVGGWDVTLNYLYHYYDDPVPFIAPTQAGPVLAPRYERSRLFGATFSNAFGSTTLRGEVGYSTDRWFITESPLDVDRAFASDEFAFVVGVDNTALTNTLLSVQYFESRLQTVDPFMTREPVERQATLVVQRSFRNESWKLRALWLSSLTRGDGGVQARLSWQASANISVGISLEKFYGDPDGLFGEFRDASRAGIDFQWSWSRSR</sequence>
<organism evidence="1 2">
    <name type="scientific">Povalibacter uvarum</name>
    <dbReference type="NCBI Taxonomy" id="732238"/>
    <lineage>
        <taxon>Bacteria</taxon>
        <taxon>Pseudomonadati</taxon>
        <taxon>Pseudomonadota</taxon>
        <taxon>Gammaproteobacteria</taxon>
        <taxon>Steroidobacterales</taxon>
        <taxon>Steroidobacteraceae</taxon>
        <taxon>Povalibacter</taxon>
    </lineage>
</organism>
<dbReference type="EMBL" id="JACHHZ010000002">
    <property type="protein sequence ID" value="MBB6092474.1"/>
    <property type="molecule type" value="Genomic_DNA"/>
</dbReference>